<dbReference type="GO" id="GO:0003677">
    <property type="term" value="F:DNA binding"/>
    <property type="evidence" value="ECO:0007669"/>
    <property type="project" value="UniProtKB-UniRule"/>
</dbReference>
<dbReference type="EMBL" id="WNDA01000021">
    <property type="protein sequence ID" value="MTU70063.1"/>
    <property type="molecule type" value="Genomic_DNA"/>
</dbReference>
<reference evidence="8 9" key="1">
    <citation type="journal article" date="2019" name="Nat. Med.">
        <title>A library of human gut bacterial isolates paired with longitudinal multiomics data enables mechanistic microbiome research.</title>
        <authorList>
            <person name="Poyet M."/>
            <person name="Groussin M."/>
            <person name="Gibbons S.M."/>
            <person name="Avila-Pacheco J."/>
            <person name="Jiang X."/>
            <person name="Kearney S.M."/>
            <person name="Perrotta A.R."/>
            <person name="Berdy B."/>
            <person name="Zhao S."/>
            <person name="Lieberman T.D."/>
            <person name="Swanson P.K."/>
            <person name="Smith M."/>
            <person name="Roesemann S."/>
            <person name="Alexander J.E."/>
            <person name="Rich S.A."/>
            <person name="Livny J."/>
            <person name="Vlamakis H."/>
            <person name="Clish C."/>
            <person name="Bullock K."/>
            <person name="Deik A."/>
            <person name="Scott J."/>
            <person name="Pierce K.A."/>
            <person name="Xavier R.J."/>
            <person name="Alm E.J."/>
        </authorList>
    </citation>
    <scope>NUCLEOTIDE SEQUENCE [LARGE SCALE GENOMIC DNA]</scope>
    <source>
        <strain evidence="8 9">BIOML-A16</strain>
    </source>
</reference>
<dbReference type="Pfam" id="PF02899">
    <property type="entry name" value="Phage_int_SAM_1"/>
    <property type="match status" value="1"/>
</dbReference>
<evidence type="ECO:0000313" key="9">
    <source>
        <dbReference type="Proteomes" id="UP000448908"/>
    </source>
</evidence>
<dbReference type="InterPro" id="IPR004107">
    <property type="entry name" value="Integrase_SAM-like_N"/>
</dbReference>
<evidence type="ECO:0000256" key="5">
    <source>
        <dbReference type="PROSITE-ProRule" id="PRU01248"/>
    </source>
</evidence>
<dbReference type="GO" id="GO:0015074">
    <property type="term" value="P:DNA integration"/>
    <property type="evidence" value="ECO:0007669"/>
    <property type="project" value="UniProtKB-KW"/>
</dbReference>
<evidence type="ECO:0000256" key="2">
    <source>
        <dbReference type="ARBA" id="ARBA00022908"/>
    </source>
</evidence>
<evidence type="ECO:0000259" key="6">
    <source>
        <dbReference type="PROSITE" id="PS51898"/>
    </source>
</evidence>
<evidence type="ECO:0000256" key="1">
    <source>
        <dbReference type="ARBA" id="ARBA00022829"/>
    </source>
</evidence>
<dbReference type="InterPro" id="IPR010998">
    <property type="entry name" value="Integrase_recombinase_N"/>
</dbReference>
<keyword evidence="2" id="KW-0229">DNA integration</keyword>
<comment type="caution">
    <text evidence="8">The sequence shown here is derived from an EMBL/GenBank/DDBJ whole genome shotgun (WGS) entry which is preliminary data.</text>
</comment>
<dbReference type="Pfam" id="PF00589">
    <property type="entry name" value="Phage_integrase"/>
    <property type="match status" value="1"/>
</dbReference>
<dbReference type="RefSeq" id="WP_151936677.1">
    <property type="nucleotide sequence ID" value="NZ_WNCS01000082.1"/>
</dbReference>
<dbReference type="PANTHER" id="PTHR30349">
    <property type="entry name" value="PHAGE INTEGRASE-RELATED"/>
    <property type="match status" value="1"/>
</dbReference>
<feature type="domain" description="Core-binding (CB)" evidence="7">
    <location>
        <begin position="5"/>
        <end position="98"/>
    </location>
</feature>
<sequence>MKIETDFGKYVTLFFTQYLVGERGVSPHTLRSYSDTFNLFYDFMSLVRSVPAHKVRLKDVTHQTIKDFLFWLEKEKNNLVSTRNIRLAAIKSFSCFMQYYDTMHVAQWQSILAIKQKKIDRDVFSYLTTDGMALLLSQIPTDTRDGRRHLAILAFLYDSGARASELVNLKPSDIVFEIPAHAILFGKGRKRRIVPLQDKLCVIVKKYMEDWGLDSSDTSNRPLFINKNGRKLTTAGLTYIIALYAFPARVLRPDLIPEKLSPHSFRHSKAMHLLQSGVNMVYVRDILGHVSIKTTEIYARADSKQKREALENAYQDLIPKTSTEGVWENDQELKKWLRSLGR</sequence>
<evidence type="ECO:0000313" key="8">
    <source>
        <dbReference type="EMBL" id="MTU70063.1"/>
    </source>
</evidence>
<dbReference type="GO" id="GO:0006310">
    <property type="term" value="P:DNA recombination"/>
    <property type="evidence" value="ECO:0007669"/>
    <property type="project" value="UniProtKB-KW"/>
</dbReference>
<dbReference type="PROSITE" id="PS51900">
    <property type="entry name" value="CB"/>
    <property type="match status" value="1"/>
</dbReference>
<dbReference type="PROSITE" id="PS51898">
    <property type="entry name" value="TYR_RECOMBINASE"/>
    <property type="match status" value="1"/>
</dbReference>
<dbReference type="InterPro" id="IPR050090">
    <property type="entry name" value="Tyrosine_recombinase_XerCD"/>
</dbReference>
<protein>
    <submittedName>
        <fullName evidence="8">Tyrosine-type recombinase/integrase</fullName>
    </submittedName>
</protein>
<feature type="domain" description="Tyr recombinase" evidence="6">
    <location>
        <begin position="122"/>
        <end position="311"/>
    </location>
</feature>
<dbReference type="SUPFAM" id="SSF56349">
    <property type="entry name" value="DNA breaking-rejoining enzymes"/>
    <property type="match status" value="1"/>
</dbReference>
<name>A0AA43W6C8_9BACT</name>
<accession>A0AA43W6C8</accession>
<dbReference type="InterPro" id="IPR044068">
    <property type="entry name" value="CB"/>
</dbReference>
<dbReference type="Gene3D" id="1.10.150.130">
    <property type="match status" value="1"/>
</dbReference>
<dbReference type="InterPro" id="IPR002104">
    <property type="entry name" value="Integrase_catalytic"/>
</dbReference>
<evidence type="ECO:0000259" key="7">
    <source>
        <dbReference type="PROSITE" id="PS51900"/>
    </source>
</evidence>
<keyword evidence="3 5" id="KW-0238">DNA-binding</keyword>
<dbReference type="AlphaFoldDB" id="A0AA43W6C8"/>
<keyword evidence="4" id="KW-0233">DNA recombination</keyword>
<dbReference type="Proteomes" id="UP000448908">
    <property type="component" value="Unassembled WGS sequence"/>
</dbReference>
<evidence type="ECO:0000256" key="4">
    <source>
        <dbReference type="ARBA" id="ARBA00023172"/>
    </source>
</evidence>
<organism evidence="8 9">
    <name type="scientific">Parabacteroides merdae</name>
    <dbReference type="NCBI Taxonomy" id="46503"/>
    <lineage>
        <taxon>Bacteria</taxon>
        <taxon>Pseudomonadati</taxon>
        <taxon>Bacteroidota</taxon>
        <taxon>Bacteroidia</taxon>
        <taxon>Bacteroidales</taxon>
        <taxon>Tannerellaceae</taxon>
        <taxon>Parabacteroides</taxon>
    </lineage>
</organism>
<dbReference type="PANTHER" id="PTHR30349:SF81">
    <property type="entry name" value="TYROSINE RECOMBINASE XERC"/>
    <property type="match status" value="1"/>
</dbReference>
<gene>
    <name evidence="8" type="ORF">GMD92_13515</name>
</gene>
<dbReference type="GO" id="GO:0007059">
    <property type="term" value="P:chromosome segregation"/>
    <property type="evidence" value="ECO:0007669"/>
    <property type="project" value="UniProtKB-KW"/>
</dbReference>
<evidence type="ECO:0000256" key="3">
    <source>
        <dbReference type="ARBA" id="ARBA00023125"/>
    </source>
</evidence>
<keyword evidence="1" id="KW-0159">Chromosome partition</keyword>
<dbReference type="Gene3D" id="1.10.443.10">
    <property type="entry name" value="Intergrase catalytic core"/>
    <property type="match status" value="1"/>
</dbReference>
<dbReference type="InterPro" id="IPR011010">
    <property type="entry name" value="DNA_brk_join_enz"/>
</dbReference>
<proteinExistence type="predicted"/>
<dbReference type="InterPro" id="IPR013762">
    <property type="entry name" value="Integrase-like_cat_sf"/>
</dbReference>